<organism evidence="1">
    <name type="scientific">marine metagenome</name>
    <dbReference type="NCBI Taxonomy" id="408172"/>
    <lineage>
        <taxon>unclassified sequences</taxon>
        <taxon>metagenomes</taxon>
        <taxon>ecological metagenomes</taxon>
    </lineage>
</organism>
<feature type="non-terminal residue" evidence="1">
    <location>
        <position position="57"/>
    </location>
</feature>
<evidence type="ECO:0000313" key="1">
    <source>
        <dbReference type="EMBL" id="SVD29144.1"/>
    </source>
</evidence>
<proteinExistence type="predicted"/>
<name>A0A382U4B2_9ZZZZ</name>
<dbReference type="EMBL" id="UINC01141422">
    <property type="protein sequence ID" value="SVD29144.1"/>
    <property type="molecule type" value="Genomic_DNA"/>
</dbReference>
<feature type="non-terminal residue" evidence="1">
    <location>
        <position position="1"/>
    </location>
</feature>
<dbReference type="AlphaFoldDB" id="A0A382U4B2"/>
<sequence length="57" mass="6215">VVLPVVRSCVGHSGSGGRYELARPHGWWWPFDGSPGPRVRGSEKQLVQPGRANLIHA</sequence>
<accession>A0A382U4B2</accession>
<reference evidence="1" key="1">
    <citation type="submission" date="2018-05" db="EMBL/GenBank/DDBJ databases">
        <authorList>
            <person name="Lanie J.A."/>
            <person name="Ng W.-L."/>
            <person name="Kazmierczak K.M."/>
            <person name="Andrzejewski T.M."/>
            <person name="Davidsen T.M."/>
            <person name="Wayne K.J."/>
            <person name="Tettelin H."/>
            <person name="Glass J.I."/>
            <person name="Rusch D."/>
            <person name="Podicherti R."/>
            <person name="Tsui H.-C.T."/>
            <person name="Winkler M.E."/>
        </authorList>
    </citation>
    <scope>NUCLEOTIDE SEQUENCE</scope>
</reference>
<gene>
    <name evidence="1" type="ORF">METZ01_LOCUS381998</name>
</gene>
<protein>
    <submittedName>
        <fullName evidence="1">Uncharacterized protein</fullName>
    </submittedName>
</protein>